<evidence type="ECO:0000313" key="2">
    <source>
        <dbReference type="EMBL" id="MBF6302705.1"/>
    </source>
</evidence>
<dbReference type="SUPFAM" id="SSF52540">
    <property type="entry name" value="P-loop containing nucleoside triphosphate hydrolases"/>
    <property type="match status" value="1"/>
</dbReference>
<dbReference type="Gene3D" id="3.40.50.300">
    <property type="entry name" value="P-loop containing nucleotide triphosphate hydrolases"/>
    <property type="match status" value="1"/>
</dbReference>
<sequence length="395" mass="42455">MAKQESTPPVVAPWSAETVPYALRVGDGSWTTGAAAPGGGSHDRTPAGGWRHPAADLTAAVNPTARDWRRDTARPAPGSGWRRTLYLMSGKTLNLGESPAEARARELDRRIRTAIESDFRIGFVQLKGGSGKTTTAMGVGNAFAAGRTDGVVAFDVNPDRGNLARRTAARTESSALTLLAGPRPRRVQDIRAHTQLTPAGLDILASAADPATADSFSAPDYRQLVELAGDYFPLMLADCGTGITHPATQAVLEEADALVIPLDAKKDSADEAVAAVEYLHNAYAKDPVTGAPLLDERDERQWLYRSLLSRTVVVISPQQPGRRMFDANAATNWFRQWVHAVQEIPYDRHLDEGGVIDPQLLHPRTLLAYRELAAALAGLFPMKYSPGTGLLRPAG</sequence>
<name>A0ABS0D2T2_9NOCA</name>
<evidence type="ECO:0000259" key="1">
    <source>
        <dbReference type="Pfam" id="PF01656"/>
    </source>
</evidence>
<dbReference type="EMBL" id="JADLQX010000052">
    <property type="protein sequence ID" value="MBF6302705.1"/>
    <property type="molecule type" value="Genomic_DNA"/>
</dbReference>
<accession>A0ABS0D2T2</accession>
<organism evidence="2 3">
    <name type="scientific">Nocardia amamiensis</name>
    <dbReference type="NCBI Taxonomy" id="404578"/>
    <lineage>
        <taxon>Bacteria</taxon>
        <taxon>Bacillati</taxon>
        <taxon>Actinomycetota</taxon>
        <taxon>Actinomycetes</taxon>
        <taxon>Mycobacteriales</taxon>
        <taxon>Nocardiaceae</taxon>
        <taxon>Nocardia</taxon>
    </lineage>
</organism>
<dbReference type="Pfam" id="PF01656">
    <property type="entry name" value="CbiA"/>
    <property type="match status" value="1"/>
</dbReference>
<dbReference type="Proteomes" id="UP000702209">
    <property type="component" value="Unassembled WGS sequence"/>
</dbReference>
<dbReference type="InterPro" id="IPR027417">
    <property type="entry name" value="P-loop_NTPase"/>
</dbReference>
<dbReference type="RefSeq" id="WP_195133886.1">
    <property type="nucleotide sequence ID" value="NZ_JADLQX010000052.1"/>
</dbReference>
<dbReference type="InterPro" id="IPR050625">
    <property type="entry name" value="ParA/MinD_ATPase"/>
</dbReference>
<evidence type="ECO:0000313" key="3">
    <source>
        <dbReference type="Proteomes" id="UP000702209"/>
    </source>
</evidence>
<proteinExistence type="predicted"/>
<gene>
    <name evidence="2" type="ORF">IU459_35010</name>
</gene>
<dbReference type="PANTHER" id="PTHR43384:SF14">
    <property type="entry name" value="ESX-1 SECRETION-ASSOCIATED PROTEIN ESPI"/>
    <property type="match status" value="1"/>
</dbReference>
<dbReference type="PANTHER" id="PTHR43384">
    <property type="entry name" value="SEPTUM SITE-DETERMINING PROTEIN MIND HOMOLOG, CHLOROPLASTIC-RELATED"/>
    <property type="match status" value="1"/>
</dbReference>
<reference evidence="2 3" key="1">
    <citation type="submission" date="2020-10" db="EMBL/GenBank/DDBJ databases">
        <title>Identification of Nocardia species via Next-generation sequencing and recognition of intraspecies genetic diversity.</title>
        <authorList>
            <person name="Li P."/>
            <person name="Li P."/>
            <person name="Lu B."/>
        </authorList>
    </citation>
    <scope>NUCLEOTIDE SEQUENCE [LARGE SCALE GENOMIC DNA]</scope>
    <source>
        <strain evidence="2 3">BJ06-0157</strain>
    </source>
</reference>
<keyword evidence="3" id="KW-1185">Reference proteome</keyword>
<comment type="caution">
    <text evidence="2">The sequence shown here is derived from an EMBL/GenBank/DDBJ whole genome shotgun (WGS) entry which is preliminary data.</text>
</comment>
<protein>
    <submittedName>
        <fullName evidence="2">MinD/ParA family protein</fullName>
    </submittedName>
</protein>
<dbReference type="InterPro" id="IPR002586">
    <property type="entry name" value="CobQ/CobB/MinD/ParA_Nub-bd_dom"/>
</dbReference>
<feature type="domain" description="CobQ/CobB/MinD/ParA nucleotide binding" evidence="1">
    <location>
        <begin position="123"/>
        <end position="164"/>
    </location>
</feature>